<evidence type="ECO:0000256" key="2">
    <source>
        <dbReference type="SAM" id="Phobius"/>
    </source>
</evidence>
<keyword evidence="2" id="KW-0812">Transmembrane</keyword>
<protein>
    <recommendedName>
        <fullName evidence="5">Integral membrane protein</fullName>
    </recommendedName>
</protein>
<reference evidence="3 4" key="1">
    <citation type="journal article" date="2019" name="Int. J. Syst. Evol. Microbiol.">
        <title>The Global Catalogue of Microorganisms (GCM) 10K type strain sequencing project: providing services to taxonomists for standard genome sequencing and annotation.</title>
        <authorList>
            <consortium name="The Broad Institute Genomics Platform"/>
            <consortium name="The Broad Institute Genome Sequencing Center for Infectious Disease"/>
            <person name="Wu L."/>
            <person name="Ma J."/>
        </authorList>
    </citation>
    <scope>NUCLEOTIDE SEQUENCE [LARGE SCALE GENOMIC DNA]</scope>
    <source>
        <strain evidence="3 4">JCM 5062</strain>
    </source>
</reference>
<evidence type="ECO:0008006" key="5">
    <source>
        <dbReference type="Google" id="ProtNLM"/>
    </source>
</evidence>
<organism evidence="3 4">
    <name type="scientific">Streptomyces gobitricini</name>
    <dbReference type="NCBI Taxonomy" id="68211"/>
    <lineage>
        <taxon>Bacteria</taxon>
        <taxon>Bacillati</taxon>
        <taxon>Actinomycetota</taxon>
        <taxon>Actinomycetes</taxon>
        <taxon>Kitasatosporales</taxon>
        <taxon>Streptomycetaceae</taxon>
        <taxon>Streptomyces</taxon>
    </lineage>
</organism>
<comment type="caution">
    <text evidence="3">The sequence shown here is derived from an EMBL/GenBank/DDBJ whole genome shotgun (WGS) entry which is preliminary data.</text>
</comment>
<proteinExistence type="predicted"/>
<name>A0ABN3LXM9_9ACTN</name>
<feature type="compositionally biased region" description="Low complexity" evidence="1">
    <location>
        <begin position="91"/>
        <end position="114"/>
    </location>
</feature>
<feature type="transmembrane region" description="Helical" evidence="2">
    <location>
        <begin position="39"/>
        <end position="56"/>
    </location>
</feature>
<evidence type="ECO:0000313" key="4">
    <source>
        <dbReference type="Proteomes" id="UP001499942"/>
    </source>
</evidence>
<evidence type="ECO:0000256" key="1">
    <source>
        <dbReference type="SAM" id="MobiDB-lite"/>
    </source>
</evidence>
<keyword evidence="4" id="KW-1185">Reference proteome</keyword>
<sequence length="244" mass="23950">MTNAQSPMRALRAALFAAVCVTLAAVGHSSMSAHGVPPASLLLALAGTGAPAWLAAGRRRSAAFIGTGLLAVQGVLHLTFMGGGRGHHGHGAAPGSAPGRAAPDAMPGMAHGAAAPGGPGAAAPGGPGGAAGHGGPADLLVGFADGVSPGMVAVHLLAAAVCALWLARGEAAFFRLARAVGALAFTPLRLPLAAVRLPGAPRPPRPWARDLRRHHGVVLAHSLSRRGPPGCLPPRATVPGATHV</sequence>
<dbReference type="Proteomes" id="UP001499942">
    <property type="component" value="Unassembled WGS sequence"/>
</dbReference>
<keyword evidence="2" id="KW-1133">Transmembrane helix</keyword>
<accession>A0ABN3LXM9</accession>
<feature type="transmembrane region" description="Helical" evidence="2">
    <location>
        <begin position="147"/>
        <end position="167"/>
    </location>
</feature>
<feature type="compositionally biased region" description="Gly residues" evidence="1">
    <location>
        <begin position="115"/>
        <end position="131"/>
    </location>
</feature>
<evidence type="ECO:0000313" key="3">
    <source>
        <dbReference type="EMBL" id="GAA2491020.1"/>
    </source>
</evidence>
<keyword evidence="2" id="KW-0472">Membrane</keyword>
<gene>
    <name evidence="3" type="ORF">GCM10010393_23560</name>
</gene>
<feature type="transmembrane region" description="Helical" evidence="2">
    <location>
        <begin position="63"/>
        <end position="80"/>
    </location>
</feature>
<dbReference type="EMBL" id="BAAASR010000014">
    <property type="protein sequence ID" value="GAA2491020.1"/>
    <property type="molecule type" value="Genomic_DNA"/>
</dbReference>
<feature type="region of interest" description="Disordered" evidence="1">
    <location>
        <begin position="87"/>
        <end position="131"/>
    </location>
</feature>